<dbReference type="Pfam" id="PF13520">
    <property type="entry name" value="AA_permease_2"/>
    <property type="match status" value="1"/>
</dbReference>
<comment type="subcellular location">
    <subcellularLocation>
        <location evidence="1">Membrane</location>
        <topology evidence="1">Multi-pass membrane protein</topology>
    </subcellularLocation>
</comment>
<reference evidence="8 9" key="1">
    <citation type="submission" date="2023-01" db="EMBL/GenBank/DDBJ databases">
        <title>Analysis of 21 Apiospora genomes using comparative genomics revels a genus with tremendous synthesis potential of carbohydrate active enzymes and secondary metabolites.</title>
        <authorList>
            <person name="Sorensen T."/>
        </authorList>
    </citation>
    <scope>NUCLEOTIDE SEQUENCE [LARGE SCALE GENOMIC DNA]</scope>
    <source>
        <strain evidence="8 9">CBS 135458</strain>
    </source>
</reference>
<proteinExistence type="predicted"/>
<feature type="transmembrane region" description="Helical" evidence="7">
    <location>
        <begin position="412"/>
        <end position="435"/>
    </location>
</feature>
<dbReference type="Proteomes" id="UP001480595">
    <property type="component" value="Unassembled WGS sequence"/>
</dbReference>
<accession>A0ABR1UUK1</accession>
<feature type="compositionally biased region" description="Basic and acidic residues" evidence="6">
    <location>
        <begin position="1"/>
        <end position="18"/>
    </location>
</feature>
<keyword evidence="9" id="KW-1185">Reference proteome</keyword>
<keyword evidence="2" id="KW-0813">Transport</keyword>
<keyword evidence="3 7" id="KW-0812">Transmembrane</keyword>
<evidence type="ECO:0000256" key="6">
    <source>
        <dbReference type="SAM" id="MobiDB-lite"/>
    </source>
</evidence>
<feature type="transmembrane region" description="Helical" evidence="7">
    <location>
        <begin position="147"/>
        <end position="167"/>
    </location>
</feature>
<feature type="transmembrane region" description="Helical" evidence="7">
    <location>
        <begin position="259"/>
        <end position="282"/>
    </location>
</feature>
<dbReference type="RefSeq" id="XP_066714795.1">
    <property type="nucleotide sequence ID" value="XM_066859308.1"/>
</dbReference>
<keyword evidence="5 7" id="KW-0472">Membrane</keyword>
<dbReference type="GeneID" id="92092371"/>
<gene>
    <name evidence="8" type="ORF">PG994_007899</name>
</gene>
<keyword evidence="4 7" id="KW-1133">Transmembrane helix</keyword>
<dbReference type="Gene3D" id="1.20.1740.10">
    <property type="entry name" value="Amino acid/polyamine transporter I"/>
    <property type="match status" value="1"/>
</dbReference>
<dbReference type="EMBL" id="JAQQWL010000008">
    <property type="protein sequence ID" value="KAK8061533.1"/>
    <property type="molecule type" value="Genomic_DNA"/>
</dbReference>
<evidence type="ECO:0000313" key="8">
    <source>
        <dbReference type="EMBL" id="KAK8061533.1"/>
    </source>
</evidence>
<evidence type="ECO:0000313" key="9">
    <source>
        <dbReference type="Proteomes" id="UP001480595"/>
    </source>
</evidence>
<evidence type="ECO:0000256" key="5">
    <source>
        <dbReference type="ARBA" id="ARBA00023136"/>
    </source>
</evidence>
<sequence length="452" mass="48629">MATMRHNDKPPTANDKKQQQQNPEVRAVFRDEIVVAVEGGVEVNAAGHRDQLKRQYNLWALTGVALTVDNAWAALGSSITISIARRRLSLGHHRRRARFGRVTGFFAGWINFYGWIFGLASLLQVTANIAVQMYATYHRATYAPAAWHVYAAYVLVLWLGTACVVFANRRVVPYTQHAGMLLVIVGGIVTITVVAAMPKRHASNTFVWGSFAENNLTGWPGGVAFLLGVLNGAFTIGTPDAITHLAEELPHPRRDLPKVIGLQIGLGGLYAFVFAITLGYAITDLSALAGGTLALLLILLLSTACCNVGTLLTCSRTYWALARDGAVPLAGLFARVDEARSCPMTATLLVSGLATGLGAVALGSGAAFLDLSGSFIILTTVSYAVPLVANMATGRRYFPAGPFHMGRGWFGWVVNGLAVLFIVLFDVLFCFPFAIPTTTETMNYNSVILAPR</sequence>
<comment type="caution">
    <text evidence="8">The sequence shown here is derived from an EMBL/GenBank/DDBJ whole genome shotgun (WGS) entry which is preliminary data.</text>
</comment>
<feature type="transmembrane region" description="Helical" evidence="7">
    <location>
        <begin position="179"/>
        <end position="198"/>
    </location>
</feature>
<feature type="transmembrane region" description="Helical" evidence="7">
    <location>
        <begin position="288"/>
        <end position="313"/>
    </location>
</feature>
<feature type="transmembrane region" description="Helical" evidence="7">
    <location>
        <begin position="105"/>
        <end position="127"/>
    </location>
</feature>
<name>A0ABR1UUK1_9PEZI</name>
<evidence type="ECO:0000256" key="3">
    <source>
        <dbReference type="ARBA" id="ARBA00022692"/>
    </source>
</evidence>
<feature type="transmembrane region" description="Helical" evidence="7">
    <location>
        <begin position="218"/>
        <end position="238"/>
    </location>
</feature>
<dbReference type="PANTHER" id="PTHR45649">
    <property type="entry name" value="AMINO-ACID PERMEASE BAT1"/>
    <property type="match status" value="1"/>
</dbReference>
<dbReference type="PANTHER" id="PTHR45649:SF27">
    <property type="entry name" value="CHOLINE TRANSPORTER (EUROFUNG)"/>
    <property type="match status" value="1"/>
</dbReference>
<feature type="transmembrane region" description="Helical" evidence="7">
    <location>
        <begin position="348"/>
        <end position="369"/>
    </location>
</feature>
<protein>
    <submittedName>
        <fullName evidence="8">Choline transport protein</fullName>
    </submittedName>
</protein>
<organism evidence="8 9">
    <name type="scientific">Apiospora phragmitis</name>
    <dbReference type="NCBI Taxonomy" id="2905665"/>
    <lineage>
        <taxon>Eukaryota</taxon>
        <taxon>Fungi</taxon>
        <taxon>Dikarya</taxon>
        <taxon>Ascomycota</taxon>
        <taxon>Pezizomycotina</taxon>
        <taxon>Sordariomycetes</taxon>
        <taxon>Xylariomycetidae</taxon>
        <taxon>Amphisphaeriales</taxon>
        <taxon>Apiosporaceae</taxon>
        <taxon>Apiospora</taxon>
    </lineage>
</organism>
<evidence type="ECO:0000256" key="2">
    <source>
        <dbReference type="ARBA" id="ARBA00022448"/>
    </source>
</evidence>
<evidence type="ECO:0000256" key="1">
    <source>
        <dbReference type="ARBA" id="ARBA00004141"/>
    </source>
</evidence>
<dbReference type="InterPro" id="IPR002293">
    <property type="entry name" value="AA/rel_permease1"/>
</dbReference>
<evidence type="ECO:0000256" key="7">
    <source>
        <dbReference type="SAM" id="Phobius"/>
    </source>
</evidence>
<feature type="region of interest" description="Disordered" evidence="6">
    <location>
        <begin position="1"/>
        <end position="22"/>
    </location>
</feature>
<feature type="transmembrane region" description="Helical" evidence="7">
    <location>
        <begin position="375"/>
        <end position="392"/>
    </location>
</feature>
<evidence type="ECO:0000256" key="4">
    <source>
        <dbReference type="ARBA" id="ARBA00022989"/>
    </source>
</evidence>